<evidence type="ECO:0000313" key="2">
    <source>
        <dbReference type="EMBL" id="KNZ55083.1"/>
    </source>
</evidence>
<reference evidence="2 3" key="1">
    <citation type="submission" date="2015-08" db="EMBL/GenBank/DDBJ databases">
        <title>Next Generation Sequencing and Analysis of the Genome of Puccinia sorghi L Schw, the Causal Agent of Maize Common Rust.</title>
        <authorList>
            <person name="Rochi L."/>
            <person name="Burguener G."/>
            <person name="Darino M."/>
            <person name="Turjanski A."/>
            <person name="Kreff E."/>
            <person name="Dieguez M.J."/>
            <person name="Sacco F."/>
        </authorList>
    </citation>
    <scope>NUCLEOTIDE SEQUENCE [LARGE SCALE GENOMIC DNA]</scope>
    <source>
        <strain evidence="2 3">RO10H11247</strain>
    </source>
</reference>
<gene>
    <name evidence="2" type="ORF">VP01_276g3</name>
</gene>
<dbReference type="AlphaFoldDB" id="A0A0L6V2U9"/>
<organism evidence="2 3">
    <name type="scientific">Puccinia sorghi</name>
    <dbReference type="NCBI Taxonomy" id="27349"/>
    <lineage>
        <taxon>Eukaryota</taxon>
        <taxon>Fungi</taxon>
        <taxon>Dikarya</taxon>
        <taxon>Basidiomycota</taxon>
        <taxon>Pucciniomycotina</taxon>
        <taxon>Pucciniomycetes</taxon>
        <taxon>Pucciniales</taxon>
        <taxon>Pucciniaceae</taxon>
        <taxon>Puccinia</taxon>
    </lineage>
</organism>
<sequence length="919" mass="105017">MCFVTVLYGSGFFLQTIANNTTTSHIKYDMLDRNLNQQRYSGKWTQSNCSKLFRTSDLIRKMSLTRLSNQTSLVWGLPPLSRGHKVVSKAAELELYQATSTFQLISHLNSEGVVDVQNYNSFFLLLHINWCLMSKFFLQLELACCLTLIQRQSNIARPMILPNKEVWCFGNQMEWLWLELNLVPCGVPKYCCVKADGQVYEMISFTESWPDKLISPLGYSSKHFDCIIAKGFFYLGYQLNLGPSSPKIGLNLCTTYNQHTTGISSVYDQVKREHLHVSAMEPALVLGALIQSSLLIFVKDVTLQNFQNWHTDSQSGSMNWSTKSQNGYPLPKCIHLLLALTHQPQGFLLQCVSNISITIVMFKGGVRHTKENQTNILTPWGISGMVILPLILASHHSKMRRCSYDKERTNISLLLVVQQLKAIMALAHWGTLVEKTTWVSSKYPGVSGLVLWAESQTPTMPYTGLVKKGFYDILFLSKRISYHKMIKLLIVIMVSFFCYREKSCRSDFSNIPLLLCCKKFFLNSEMVFLSLVVNDENGNEKGWLLIRASEDEVEGIEPWAIKVVFISKNKTSFFFSEIRADSRIIRVVHRGVESLGGGISKDFTGNWLQGFISYDRSTEQRLLLILLCLTLQRNLAQLSAVDMQHAPEKMPQSPHVCICRCFGTVTVQMVAVTTEASWEFLHVNFRQVLGRIGKLLWKDHGAVGFVDRSGSHLLIIFRVSMDIYTASLPRLAYYSTIYLTYIRMFLCKYILLKLANSFMELLVEGIDICSRVHWFLGYIYIYIYIFAAMLACLRIVASLHCHTKAQMEAYWAEQKKLFLFEKITLHFKRNLLHCLQLTCRKSQEASVVTPAILQKLFNQASMHSHCAFCTVTVLKHLHMKLCGVSMAVWLEHAACQLQAVERLIFAGLEIYNHQIILFQ</sequence>
<feature type="transmembrane region" description="Helical" evidence="1">
    <location>
        <begin position="772"/>
        <end position="797"/>
    </location>
</feature>
<keyword evidence="1" id="KW-0812">Transmembrane</keyword>
<keyword evidence="1" id="KW-1133">Transmembrane helix</keyword>
<keyword evidence="1" id="KW-0472">Membrane</keyword>
<dbReference type="EMBL" id="LAVV01007690">
    <property type="protein sequence ID" value="KNZ55083.1"/>
    <property type="molecule type" value="Genomic_DNA"/>
</dbReference>
<evidence type="ECO:0000313" key="3">
    <source>
        <dbReference type="Proteomes" id="UP000037035"/>
    </source>
</evidence>
<comment type="caution">
    <text evidence="2">The sequence shown here is derived from an EMBL/GenBank/DDBJ whole genome shotgun (WGS) entry which is preliminary data.</text>
</comment>
<proteinExistence type="predicted"/>
<dbReference type="VEuPathDB" id="FungiDB:VP01_276g3"/>
<accession>A0A0L6V2U9</accession>
<name>A0A0L6V2U9_9BASI</name>
<evidence type="ECO:0000256" key="1">
    <source>
        <dbReference type="SAM" id="Phobius"/>
    </source>
</evidence>
<keyword evidence="3" id="KW-1185">Reference proteome</keyword>
<dbReference type="Proteomes" id="UP000037035">
    <property type="component" value="Unassembled WGS sequence"/>
</dbReference>
<protein>
    <submittedName>
        <fullName evidence="2">Putative signal peptide protein</fullName>
    </submittedName>
</protein>